<organism evidence="1 2">
    <name type="scientific">Lactobacillus helveticus CIRM-BIA 951</name>
    <dbReference type="NCBI Taxonomy" id="1226334"/>
    <lineage>
        <taxon>Bacteria</taxon>
        <taxon>Bacillati</taxon>
        <taxon>Bacillota</taxon>
        <taxon>Bacilli</taxon>
        <taxon>Lactobacillales</taxon>
        <taxon>Lactobacillaceae</taxon>
        <taxon>Lactobacillus</taxon>
    </lineage>
</organism>
<evidence type="ECO:0000313" key="2">
    <source>
        <dbReference type="Proteomes" id="UP000017248"/>
    </source>
</evidence>
<dbReference type="AlphaFoldDB" id="U6F423"/>
<sequence length="17" mass="2041">MPEKTRDFNPVMNPAFF</sequence>
<protein>
    <submittedName>
        <fullName evidence="1">Uncharacterized protein</fullName>
    </submittedName>
</protein>
<keyword evidence="2" id="KW-1185">Reference proteome</keyword>
<name>U6F423_LACHE</name>
<dbReference type="HOGENOM" id="CLU_3431879_0_0_9"/>
<proteinExistence type="predicted"/>
<gene>
    <name evidence="1" type="ORF">LHCIRMBIA951_01694</name>
</gene>
<reference evidence="1" key="1">
    <citation type="submission" date="2013-09" db="EMBL/GenBank/DDBJ databases">
        <title>Draft Genome Sequence of five Lactobacillus helveticus strains CIRM-BIA 101T, 103, 104, 951 and 953 isolated from milk product.</title>
        <authorList>
            <person name="Valence F."/>
            <person name="Chuat V."/>
            <person name="Ma L."/>
            <person name="Creno S."/>
            <person name="Falentin H."/>
            <person name="Lortal S."/>
            <person name="Bizet C."/>
            <person name="Clermont D."/>
            <person name="Loux V."/>
            <person name="Bouchier C."/>
            <person name="Cousin S."/>
        </authorList>
    </citation>
    <scope>NUCLEOTIDE SEQUENCE [LARGE SCALE GENOMIC DNA]</scope>
    <source>
        <strain evidence="1">CIRM-BIA 951</strain>
    </source>
</reference>
<dbReference type="Proteomes" id="UP000017248">
    <property type="component" value="Unassembled WGS sequence"/>
</dbReference>
<accession>U6F423</accession>
<comment type="caution">
    <text evidence="1">The sequence shown here is derived from an EMBL/GenBank/DDBJ whole genome shotgun (WGS) entry which is preliminary data.</text>
</comment>
<dbReference type="EMBL" id="CBUK010000010">
    <property type="protein sequence ID" value="CDI57400.1"/>
    <property type="molecule type" value="Genomic_DNA"/>
</dbReference>
<evidence type="ECO:0000313" key="1">
    <source>
        <dbReference type="EMBL" id="CDI57400.1"/>
    </source>
</evidence>